<dbReference type="Proteomes" id="UP001054945">
    <property type="component" value="Unassembled WGS sequence"/>
</dbReference>
<organism evidence="2 3">
    <name type="scientific">Caerostris extrusa</name>
    <name type="common">Bark spider</name>
    <name type="synonym">Caerostris bankana</name>
    <dbReference type="NCBI Taxonomy" id="172846"/>
    <lineage>
        <taxon>Eukaryota</taxon>
        <taxon>Metazoa</taxon>
        <taxon>Ecdysozoa</taxon>
        <taxon>Arthropoda</taxon>
        <taxon>Chelicerata</taxon>
        <taxon>Arachnida</taxon>
        <taxon>Araneae</taxon>
        <taxon>Araneomorphae</taxon>
        <taxon>Entelegynae</taxon>
        <taxon>Araneoidea</taxon>
        <taxon>Araneidae</taxon>
        <taxon>Caerostris</taxon>
    </lineage>
</organism>
<dbReference type="AlphaFoldDB" id="A0AAV4P3N7"/>
<evidence type="ECO:0000313" key="2">
    <source>
        <dbReference type="EMBL" id="GIX91837.1"/>
    </source>
</evidence>
<evidence type="ECO:0000313" key="3">
    <source>
        <dbReference type="Proteomes" id="UP001054945"/>
    </source>
</evidence>
<feature type="compositionally biased region" description="Polar residues" evidence="1">
    <location>
        <begin position="82"/>
        <end position="91"/>
    </location>
</feature>
<name>A0AAV4P3N7_CAEEX</name>
<reference evidence="2 3" key="1">
    <citation type="submission" date="2021-06" db="EMBL/GenBank/DDBJ databases">
        <title>Caerostris extrusa draft genome.</title>
        <authorList>
            <person name="Kono N."/>
            <person name="Arakawa K."/>
        </authorList>
    </citation>
    <scope>NUCLEOTIDE SEQUENCE [LARGE SCALE GENOMIC DNA]</scope>
</reference>
<feature type="region of interest" description="Disordered" evidence="1">
    <location>
        <begin position="61"/>
        <end position="99"/>
    </location>
</feature>
<dbReference type="EMBL" id="BPLR01004064">
    <property type="protein sequence ID" value="GIX91837.1"/>
    <property type="molecule type" value="Genomic_DNA"/>
</dbReference>
<accession>A0AAV4P3N7</accession>
<keyword evidence="3" id="KW-1185">Reference proteome</keyword>
<feature type="compositionally biased region" description="Basic and acidic residues" evidence="1">
    <location>
        <begin position="70"/>
        <end position="81"/>
    </location>
</feature>
<proteinExistence type="predicted"/>
<protein>
    <submittedName>
        <fullName evidence="2">Uncharacterized protein</fullName>
    </submittedName>
</protein>
<sequence length="99" mass="11185">MSGESSDDSCLDVEVLMQRKNEEPSVSDFDDEYFENADKPRRQAIIVECRKCKLPSSFFDASIYYPPNSEKTKTDHEKKASVSDSNNSDLANKSIPEKA</sequence>
<gene>
    <name evidence="2" type="ORF">CEXT_380321</name>
</gene>
<evidence type="ECO:0000256" key="1">
    <source>
        <dbReference type="SAM" id="MobiDB-lite"/>
    </source>
</evidence>
<comment type="caution">
    <text evidence="2">The sequence shown here is derived from an EMBL/GenBank/DDBJ whole genome shotgun (WGS) entry which is preliminary data.</text>
</comment>